<feature type="region of interest" description="Disordered" evidence="1">
    <location>
        <begin position="448"/>
        <end position="467"/>
    </location>
</feature>
<sequence>MAAVEFLQALGKRKAGPAPKKVEEDDATKKKKEVNPFIANQVFTTIVIVRTLMVSSLNTAEIARLAPLNRAWHAVSNSLLSPLRASKFRLSFRVTDPNAVRMWRDESYPLGILLQAVERWKNEDGVLVTKFRVAKGQPLPLRRSSLRASVRTPPAITANGQTNNNNNAAATANGFVGPPWTEAVFTGPTATLVRPLLALFPSDVTVYGPHPGAAMGVPERPQSSRRVSFQVYGQEYFIRIKYGYNDTWEIVAVYMTETLLNPLAFGAAYGHRDIEWIFPAARRQILRKAVLNVCPPGRGKPLIQLLDDGLDVLLSTAQSGYTYKGHLRYLFGARPELWISDLLSALLKDDGYPWSHSVALYHDCDATIRDLISKLENRLTTIRAWHALPEEKREDMMHKNKSRTAENWASGVLSNIVLELRGVKIRGKRGTKEWVDDIVMELKKWDTEKTKETKNKSSSWEDDGFYR</sequence>
<dbReference type="EMBL" id="QEAO01000029">
    <property type="protein sequence ID" value="TPX32537.1"/>
    <property type="molecule type" value="Genomic_DNA"/>
</dbReference>
<dbReference type="RefSeq" id="XP_031023724.1">
    <property type="nucleotide sequence ID" value="XM_031170340.1"/>
</dbReference>
<evidence type="ECO:0000256" key="1">
    <source>
        <dbReference type="SAM" id="MobiDB-lite"/>
    </source>
</evidence>
<dbReference type="GeneID" id="42005637"/>
<evidence type="ECO:0000313" key="3">
    <source>
        <dbReference type="Proteomes" id="UP000319731"/>
    </source>
</evidence>
<evidence type="ECO:0000313" key="2">
    <source>
        <dbReference type="EMBL" id="TPX32537.1"/>
    </source>
</evidence>
<keyword evidence="3" id="KW-1185">Reference proteome</keyword>
<dbReference type="OrthoDB" id="10354227at2759"/>
<gene>
    <name evidence="2" type="ORF">SmJEL517_g04412</name>
</gene>
<proteinExistence type="predicted"/>
<organism evidence="2 3">
    <name type="scientific">Synchytrium microbalum</name>
    <dbReference type="NCBI Taxonomy" id="1806994"/>
    <lineage>
        <taxon>Eukaryota</taxon>
        <taxon>Fungi</taxon>
        <taxon>Fungi incertae sedis</taxon>
        <taxon>Chytridiomycota</taxon>
        <taxon>Chytridiomycota incertae sedis</taxon>
        <taxon>Chytridiomycetes</taxon>
        <taxon>Synchytriales</taxon>
        <taxon>Synchytriaceae</taxon>
        <taxon>Synchytrium</taxon>
    </lineage>
</organism>
<dbReference type="Proteomes" id="UP000319731">
    <property type="component" value="Unassembled WGS sequence"/>
</dbReference>
<accession>A0A507BUB2</accession>
<protein>
    <submittedName>
        <fullName evidence="2">Uncharacterized protein</fullName>
    </submittedName>
</protein>
<reference evidence="2 3" key="1">
    <citation type="journal article" date="2019" name="Sci. Rep.">
        <title>Comparative genomics of chytrid fungi reveal insights into the obligate biotrophic and pathogenic lifestyle of Synchytrium endobioticum.</title>
        <authorList>
            <person name="van de Vossenberg B.T.L.H."/>
            <person name="Warris S."/>
            <person name="Nguyen H.D.T."/>
            <person name="van Gent-Pelzer M.P.E."/>
            <person name="Joly D.L."/>
            <person name="van de Geest H.C."/>
            <person name="Bonants P.J.M."/>
            <person name="Smith D.S."/>
            <person name="Levesque C.A."/>
            <person name="van der Lee T.A.J."/>
        </authorList>
    </citation>
    <scope>NUCLEOTIDE SEQUENCE [LARGE SCALE GENOMIC DNA]</scope>
    <source>
        <strain evidence="2 3">JEL517</strain>
    </source>
</reference>
<dbReference type="AlphaFoldDB" id="A0A507BUB2"/>
<name>A0A507BUB2_9FUNG</name>
<comment type="caution">
    <text evidence="2">The sequence shown here is derived from an EMBL/GenBank/DDBJ whole genome shotgun (WGS) entry which is preliminary data.</text>
</comment>